<evidence type="ECO:0000256" key="2">
    <source>
        <dbReference type="ARBA" id="ARBA00007878"/>
    </source>
</evidence>
<evidence type="ECO:0000256" key="8">
    <source>
        <dbReference type="ARBA" id="ARBA00045373"/>
    </source>
</evidence>
<dbReference type="SUPFAM" id="SSF53448">
    <property type="entry name" value="Nucleotide-diphospho-sugar transferases"/>
    <property type="match status" value="1"/>
</dbReference>
<organism evidence="13 14">
    <name type="scientific">Ridgeia piscesae</name>
    <name type="common">Tubeworm</name>
    <dbReference type="NCBI Taxonomy" id="27915"/>
    <lineage>
        <taxon>Eukaryota</taxon>
        <taxon>Metazoa</taxon>
        <taxon>Spiralia</taxon>
        <taxon>Lophotrochozoa</taxon>
        <taxon>Annelida</taxon>
        <taxon>Polychaeta</taxon>
        <taxon>Sedentaria</taxon>
        <taxon>Canalipalpata</taxon>
        <taxon>Sabellida</taxon>
        <taxon>Siboglinidae</taxon>
        <taxon>Ridgeia</taxon>
    </lineage>
</organism>
<dbReference type="EMBL" id="JAODUO010001147">
    <property type="protein sequence ID" value="KAK2170593.1"/>
    <property type="molecule type" value="Genomic_DNA"/>
</dbReference>
<dbReference type="CDD" id="cd04198">
    <property type="entry name" value="eIF-2B_gamma_N"/>
    <property type="match status" value="1"/>
</dbReference>
<evidence type="ECO:0000259" key="11">
    <source>
        <dbReference type="Pfam" id="PF00483"/>
    </source>
</evidence>
<evidence type="ECO:0000256" key="1">
    <source>
        <dbReference type="ARBA" id="ARBA00004514"/>
    </source>
</evidence>
<dbReference type="InterPro" id="IPR051960">
    <property type="entry name" value="eIF2B_gamma"/>
</dbReference>
<dbReference type="GO" id="GO:0005851">
    <property type="term" value="C:eukaryotic translation initiation factor 2B complex"/>
    <property type="evidence" value="ECO:0007669"/>
    <property type="project" value="TreeGrafter"/>
</dbReference>
<evidence type="ECO:0000256" key="6">
    <source>
        <dbReference type="ARBA" id="ARBA00044196"/>
    </source>
</evidence>
<dbReference type="Gene3D" id="3.90.550.10">
    <property type="entry name" value="Spore Coat Polysaccharide Biosynthesis Protein SpsA, Chain A"/>
    <property type="match status" value="1"/>
</dbReference>
<dbReference type="Pfam" id="PF25084">
    <property type="entry name" value="LbH_EIF2B"/>
    <property type="match status" value="1"/>
</dbReference>
<dbReference type="Gene3D" id="2.160.10.10">
    <property type="entry name" value="Hexapeptide repeat proteins"/>
    <property type="match status" value="1"/>
</dbReference>
<dbReference type="Pfam" id="PF00483">
    <property type="entry name" value="NTP_transferase"/>
    <property type="match status" value="1"/>
</dbReference>
<comment type="function">
    <text evidence="8">Acts as a component of the translation initiation factor 2B (eIF2B) complex, which catalyzes the exchange of GDP for GTP on the eukaryotic initiation factor 2 (eIF2) complex gamma subunit. Its guanine nucleotide exchange factor activity is repressed when bound to eIF2 complex phosphorylated on the alpha subunit, thereby limiting the amount of methionyl-initiator methionine tRNA available to the ribosome and consequently global translation is repressed.</text>
</comment>
<comment type="caution">
    <text evidence="13">The sequence shown here is derived from an EMBL/GenBank/DDBJ whole genome shotgun (WGS) entry which is preliminary data.</text>
</comment>
<dbReference type="AlphaFoldDB" id="A0AAD9KHE8"/>
<evidence type="ECO:0000256" key="4">
    <source>
        <dbReference type="ARBA" id="ARBA00022540"/>
    </source>
</evidence>
<evidence type="ECO:0000256" key="7">
    <source>
        <dbReference type="ARBA" id="ARBA00044229"/>
    </source>
</evidence>
<evidence type="ECO:0000256" key="10">
    <source>
        <dbReference type="SAM" id="MobiDB-lite"/>
    </source>
</evidence>
<feature type="region of interest" description="Disordered" evidence="10">
    <location>
        <begin position="243"/>
        <end position="262"/>
    </location>
</feature>
<dbReference type="GO" id="GO:0002183">
    <property type="term" value="P:cytoplasmic translational initiation"/>
    <property type="evidence" value="ECO:0007669"/>
    <property type="project" value="TreeGrafter"/>
</dbReference>
<evidence type="ECO:0000313" key="13">
    <source>
        <dbReference type="EMBL" id="KAK2170593.1"/>
    </source>
</evidence>
<gene>
    <name evidence="13" type="ORF">NP493_1146g00021</name>
</gene>
<dbReference type="PANTHER" id="PTHR45989">
    <property type="entry name" value="TRANSLATION INITIATION FACTOR EIF-2B SUBUNIT GAMMA"/>
    <property type="match status" value="1"/>
</dbReference>
<evidence type="ECO:0000256" key="9">
    <source>
        <dbReference type="ARBA" id="ARBA00046432"/>
    </source>
</evidence>
<dbReference type="CDD" id="cd04652">
    <property type="entry name" value="LbH_eIF2B_gamma_C"/>
    <property type="match status" value="1"/>
</dbReference>
<feature type="compositionally biased region" description="Basic and acidic residues" evidence="10">
    <location>
        <begin position="243"/>
        <end position="257"/>
    </location>
</feature>
<name>A0AAD9KHE8_RIDPI</name>
<keyword evidence="5" id="KW-0648">Protein biosynthesis</keyword>
<comment type="subcellular location">
    <subcellularLocation>
        <location evidence="1">Cytoplasm</location>
        <location evidence="1">Cytosol</location>
    </subcellularLocation>
</comment>
<dbReference type="InterPro" id="IPR056764">
    <property type="entry name" value="LbH_EIF2B3/5"/>
</dbReference>
<dbReference type="InterPro" id="IPR005835">
    <property type="entry name" value="NTP_transferase_dom"/>
</dbReference>
<evidence type="ECO:0000256" key="3">
    <source>
        <dbReference type="ARBA" id="ARBA00022490"/>
    </source>
</evidence>
<dbReference type="GO" id="GO:0005085">
    <property type="term" value="F:guanyl-nucleotide exchange factor activity"/>
    <property type="evidence" value="ECO:0007669"/>
    <property type="project" value="TreeGrafter"/>
</dbReference>
<protein>
    <recommendedName>
        <fullName evidence="6">Translation initiation factor eIF2B subunit gamma</fullName>
    </recommendedName>
    <alternativeName>
        <fullName evidence="7">eIF2B GDP-GTP exchange factor subunit gamma</fullName>
    </alternativeName>
</protein>
<feature type="domain" description="EIF2B subunit epsilon/gamma LbH" evidence="12">
    <location>
        <begin position="327"/>
        <end position="419"/>
    </location>
</feature>
<evidence type="ECO:0000259" key="12">
    <source>
        <dbReference type="Pfam" id="PF25084"/>
    </source>
</evidence>
<proteinExistence type="inferred from homology"/>
<sequence length="422" mass="46912">MEFQAVILAAGQGSRISDLTSSMPKALLPVANMPMIWYPVQMLEKAGFQEAIVVVLEETRADIEKALVEICDVKIKLEFVTIPDSIDWGTADSLRHIRDKIKTDVMLVSCDVITDVSLHLLADLHRTYDATVTMLLSPAIDITDVSVPGGKANRKMERDIVGLDSTGNRLLFLSSEADIEEEVIPVKRRFLKRHPLMNLHTRLMDGHLYLMKRRVLDLLAEESSISTIKGELMPYLVRKQFSRKDNSSGEMSKKESGGSDEEDYTKLALKMSVWNGNDDRDSDSDSDVRCHAYVMDGGLCLRTNTLVTYCEANRQAGQLIDHKQVHSTANVHQKSQVGSDSLVGDGSTVSERVSVKHSVIGRHCNIGEKCRITNCVIMDYVTIKEGCTLSGCIVCDNVSIDEKCELKDCLVGRSQCIQPMSE</sequence>
<comment type="similarity">
    <text evidence="2">Belongs to the eIF-2B gamma/epsilon subunits family.</text>
</comment>
<dbReference type="PANTHER" id="PTHR45989:SF1">
    <property type="entry name" value="TRANSLATION INITIATION FACTOR EIF-2B SUBUNIT GAMMA"/>
    <property type="match status" value="1"/>
</dbReference>
<dbReference type="Proteomes" id="UP001209878">
    <property type="component" value="Unassembled WGS sequence"/>
</dbReference>
<evidence type="ECO:0000313" key="14">
    <source>
        <dbReference type="Proteomes" id="UP001209878"/>
    </source>
</evidence>
<feature type="domain" description="Nucleotidyl transferase" evidence="11">
    <location>
        <begin position="5"/>
        <end position="138"/>
    </location>
</feature>
<accession>A0AAD9KHE8</accession>
<evidence type="ECO:0000256" key="5">
    <source>
        <dbReference type="ARBA" id="ARBA00022917"/>
    </source>
</evidence>
<keyword evidence="4" id="KW-0396">Initiation factor</keyword>
<dbReference type="GO" id="GO:0003743">
    <property type="term" value="F:translation initiation factor activity"/>
    <property type="evidence" value="ECO:0007669"/>
    <property type="project" value="UniProtKB-KW"/>
</dbReference>
<dbReference type="GO" id="GO:0005829">
    <property type="term" value="C:cytosol"/>
    <property type="evidence" value="ECO:0007669"/>
    <property type="project" value="UniProtKB-SubCell"/>
</dbReference>
<dbReference type="InterPro" id="IPR029044">
    <property type="entry name" value="Nucleotide-diphossugar_trans"/>
</dbReference>
<keyword evidence="3" id="KW-0963">Cytoplasm</keyword>
<comment type="subunit">
    <text evidence="9">Component of the translation initiation factor 2B (eIF2B) complex which is a heterodecamer of two sets of five different subunits: alpha, beta, gamma, delta and epsilon. Subunits alpha, beta and delta comprise a regulatory subcomplex and subunits epsilon and gamma comprise a catalytic subcomplex. Within the complex, the hexameric regulatory complex resides at the center, with the two heterodimeric catalytic subcomplexes bound on opposite sides.</text>
</comment>
<keyword evidence="14" id="KW-1185">Reference proteome</keyword>
<reference evidence="13" key="1">
    <citation type="journal article" date="2023" name="Mol. Biol. Evol.">
        <title>Third-Generation Sequencing Reveals the Adaptive Role of the Epigenome in Three Deep-Sea Polychaetes.</title>
        <authorList>
            <person name="Perez M."/>
            <person name="Aroh O."/>
            <person name="Sun Y."/>
            <person name="Lan Y."/>
            <person name="Juniper S.K."/>
            <person name="Young C.R."/>
            <person name="Angers B."/>
            <person name="Qian P.Y."/>
        </authorList>
    </citation>
    <scope>NUCLEOTIDE SEQUENCE</scope>
    <source>
        <strain evidence="13">R07B-5</strain>
    </source>
</reference>